<proteinExistence type="predicted"/>
<name>A0A5N5T119_9CRUS</name>
<feature type="domain" description="PH" evidence="2">
    <location>
        <begin position="1"/>
        <end position="34"/>
    </location>
</feature>
<feature type="non-terminal residue" evidence="3">
    <location>
        <position position="123"/>
    </location>
</feature>
<keyword evidence="4" id="KW-1185">Reference proteome</keyword>
<dbReference type="InterPro" id="IPR001849">
    <property type="entry name" value="PH_domain"/>
</dbReference>
<protein>
    <recommendedName>
        <fullName evidence="2">PH domain-containing protein</fullName>
    </recommendedName>
</protein>
<feature type="compositionally biased region" description="Polar residues" evidence="1">
    <location>
        <begin position="110"/>
        <end position="123"/>
    </location>
</feature>
<gene>
    <name evidence="3" type="ORF">Anas_13845</name>
</gene>
<accession>A0A5N5T119</accession>
<dbReference type="Proteomes" id="UP000326759">
    <property type="component" value="Unassembled WGS sequence"/>
</dbReference>
<comment type="caution">
    <text evidence="3">The sequence shown here is derived from an EMBL/GenBank/DDBJ whole genome shotgun (WGS) entry which is preliminary data.</text>
</comment>
<dbReference type="PROSITE" id="PS50003">
    <property type="entry name" value="PH_DOMAIN"/>
    <property type="match status" value="1"/>
</dbReference>
<feature type="region of interest" description="Disordered" evidence="1">
    <location>
        <begin position="103"/>
        <end position="123"/>
    </location>
</feature>
<sequence>MKWLLQCSDEDLLLYSAVASEGEEWIKAIREASQEALRKRKTLRKASSRRKAIRRTPLRGVIYNEENQSWKMVGNSKCSLVTQLSPVNMATSRIKPLSPLATCSWEDGSSPRSDNKSFTYQNG</sequence>
<evidence type="ECO:0000313" key="4">
    <source>
        <dbReference type="Proteomes" id="UP000326759"/>
    </source>
</evidence>
<dbReference type="AlphaFoldDB" id="A0A5N5T119"/>
<reference evidence="3 4" key="1">
    <citation type="journal article" date="2019" name="PLoS Biol.">
        <title>Sex chromosomes control vertical transmission of feminizing Wolbachia symbionts in an isopod.</title>
        <authorList>
            <person name="Becking T."/>
            <person name="Chebbi M.A."/>
            <person name="Giraud I."/>
            <person name="Moumen B."/>
            <person name="Laverre T."/>
            <person name="Caubet Y."/>
            <person name="Peccoud J."/>
            <person name="Gilbert C."/>
            <person name="Cordaux R."/>
        </authorList>
    </citation>
    <scope>NUCLEOTIDE SEQUENCE [LARGE SCALE GENOMIC DNA]</scope>
    <source>
        <strain evidence="3">ANa2</strain>
        <tissue evidence="3">Whole body excluding digestive tract and cuticle</tissue>
    </source>
</reference>
<evidence type="ECO:0000313" key="3">
    <source>
        <dbReference type="EMBL" id="KAB7500181.1"/>
    </source>
</evidence>
<dbReference type="EMBL" id="SEYY01014949">
    <property type="protein sequence ID" value="KAB7500181.1"/>
    <property type="molecule type" value="Genomic_DNA"/>
</dbReference>
<evidence type="ECO:0000259" key="2">
    <source>
        <dbReference type="PROSITE" id="PS50003"/>
    </source>
</evidence>
<evidence type="ECO:0000256" key="1">
    <source>
        <dbReference type="SAM" id="MobiDB-lite"/>
    </source>
</evidence>
<organism evidence="3 4">
    <name type="scientific">Armadillidium nasatum</name>
    <dbReference type="NCBI Taxonomy" id="96803"/>
    <lineage>
        <taxon>Eukaryota</taxon>
        <taxon>Metazoa</taxon>
        <taxon>Ecdysozoa</taxon>
        <taxon>Arthropoda</taxon>
        <taxon>Crustacea</taxon>
        <taxon>Multicrustacea</taxon>
        <taxon>Malacostraca</taxon>
        <taxon>Eumalacostraca</taxon>
        <taxon>Peracarida</taxon>
        <taxon>Isopoda</taxon>
        <taxon>Oniscidea</taxon>
        <taxon>Crinocheta</taxon>
        <taxon>Armadillidiidae</taxon>
        <taxon>Armadillidium</taxon>
    </lineage>
</organism>